<gene>
    <name evidence="2" type="ORF">HYH03_014805</name>
</gene>
<feature type="region of interest" description="Disordered" evidence="1">
    <location>
        <begin position="1"/>
        <end position="67"/>
    </location>
</feature>
<feature type="compositionally biased region" description="Low complexity" evidence="1">
    <location>
        <begin position="455"/>
        <end position="478"/>
    </location>
</feature>
<keyword evidence="3" id="KW-1185">Reference proteome</keyword>
<protein>
    <submittedName>
        <fullName evidence="2">Uncharacterized protein</fullName>
    </submittedName>
</protein>
<feature type="region of interest" description="Disordered" evidence="1">
    <location>
        <begin position="455"/>
        <end position="514"/>
    </location>
</feature>
<evidence type="ECO:0000256" key="1">
    <source>
        <dbReference type="SAM" id="MobiDB-lite"/>
    </source>
</evidence>
<dbReference type="EMBL" id="JAEHOE010000111">
    <property type="protein sequence ID" value="KAG2486503.1"/>
    <property type="molecule type" value="Genomic_DNA"/>
</dbReference>
<comment type="caution">
    <text evidence="2">The sequence shown here is derived from an EMBL/GenBank/DDBJ whole genome shotgun (WGS) entry which is preliminary data.</text>
</comment>
<reference evidence="2" key="1">
    <citation type="journal article" date="2020" name="bioRxiv">
        <title>Comparative genomics of Chlamydomonas.</title>
        <authorList>
            <person name="Craig R.J."/>
            <person name="Hasan A.R."/>
            <person name="Ness R.W."/>
            <person name="Keightley P.D."/>
        </authorList>
    </citation>
    <scope>NUCLEOTIDE SEQUENCE</scope>
    <source>
        <strain evidence="2">CCAP 11/70</strain>
    </source>
</reference>
<dbReference type="Proteomes" id="UP000612055">
    <property type="component" value="Unassembled WGS sequence"/>
</dbReference>
<proteinExistence type="predicted"/>
<dbReference type="AlphaFoldDB" id="A0A835XPD3"/>
<feature type="compositionally biased region" description="Low complexity" evidence="1">
    <location>
        <begin position="487"/>
        <end position="505"/>
    </location>
</feature>
<evidence type="ECO:0000313" key="2">
    <source>
        <dbReference type="EMBL" id="KAG2486503.1"/>
    </source>
</evidence>
<organism evidence="2 3">
    <name type="scientific">Edaphochlamys debaryana</name>
    <dbReference type="NCBI Taxonomy" id="47281"/>
    <lineage>
        <taxon>Eukaryota</taxon>
        <taxon>Viridiplantae</taxon>
        <taxon>Chlorophyta</taxon>
        <taxon>core chlorophytes</taxon>
        <taxon>Chlorophyceae</taxon>
        <taxon>CS clade</taxon>
        <taxon>Chlamydomonadales</taxon>
        <taxon>Chlamydomonadales incertae sedis</taxon>
        <taxon>Edaphochlamys</taxon>
    </lineage>
</organism>
<name>A0A835XPD3_9CHLO</name>
<feature type="compositionally biased region" description="Low complexity" evidence="1">
    <location>
        <begin position="336"/>
        <end position="345"/>
    </location>
</feature>
<evidence type="ECO:0000313" key="3">
    <source>
        <dbReference type="Proteomes" id="UP000612055"/>
    </source>
</evidence>
<feature type="region of interest" description="Disordered" evidence="1">
    <location>
        <begin position="95"/>
        <end position="114"/>
    </location>
</feature>
<accession>A0A835XPD3</accession>
<feature type="compositionally biased region" description="Low complexity" evidence="1">
    <location>
        <begin position="1"/>
        <end position="19"/>
    </location>
</feature>
<feature type="region of interest" description="Disordered" evidence="1">
    <location>
        <begin position="324"/>
        <end position="345"/>
    </location>
</feature>
<feature type="compositionally biased region" description="Pro residues" evidence="1">
    <location>
        <begin position="325"/>
        <end position="335"/>
    </location>
</feature>
<sequence length="514" mass="50896">MDEAGRAGAAAPEPASPEHTPAKQRMAGRIDAGAQAFDSPWGTPSPEAAGRVPVVGSERGAAAAEGGPAAAAPAVVTPPAARAAGPAGAAAAAGDAEAAAQGSPRTPGSQAQPAAEACTAALDAARAALHDGDIRKAKCHIGTALQQLDRASNVAGARAVVLQTCINQIGAACTQLRQRQAGLRLLLSLEIKAGQCQAYLTEMAGAAELKASVREALRQVLGAPSGSAGAAPHGGASAAAQEGAADAASAVPSHQLSACIASLKKQLERVETVNASPQRQAAADLPTLAPLAQGLCDLLMQCLGDATTVAQNTAECANAMQALPLQPPPPLPPPRSGASAAAGGSSSGAVAVESAAAGGNTPTKKHHKFISLGVHEQTAGVSTSLKGAKMLLKDLCTWPEINPHAPRSRGDQDAEAARALIRNLRLICKDLKKRAQTGPTGEQVAATVRTTTAAAAEETAAAEKAAAGAAHAAAAGPAPAQPPPLQGPWAQGGQQQQQEGNPLAGAAADEQAQN</sequence>